<comment type="caution">
    <text evidence="1">The sequence shown here is derived from an EMBL/GenBank/DDBJ whole genome shotgun (WGS) entry which is preliminary data.</text>
</comment>
<dbReference type="EMBL" id="BKCJ011292899">
    <property type="protein sequence ID" value="GFD16371.1"/>
    <property type="molecule type" value="Genomic_DNA"/>
</dbReference>
<feature type="non-terminal residue" evidence="1">
    <location>
        <position position="135"/>
    </location>
</feature>
<reference evidence="1" key="1">
    <citation type="journal article" date="2019" name="Sci. Rep.">
        <title>Draft genome of Tanacetum cinerariifolium, the natural source of mosquito coil.</title>
        <authorList>
            <person name="Yamashiro T."/>
            <person name="Shiraishi A."/>
            <person name="Satake H."/>
            <person name="Nakayama K."/>
        </authorList>
    </citation>
    <scope>NUCLEOTIDE SEQUENCE</scope>
</reference>
<name>A0A699U2D0_TANCI</name>
<organism evidence="1">
    <name type="scientific">Tanacetum cinerariifolium</name>
    <name type="common">Dalmatian daisy</name>
    <name type="synonym">Chrysanthemum cinerariifolium</name>
    <dbReference type="NCBI Taxonomy" id="118510"/>
    <lineage>
        <taxon>Eukaryota</taxon>
        <taxon>Viridiplantae</taxon>
        <taxon>Streptophyta</taxon>
        <taxon>Embryophyta</taxon>
        <taxon>Tracheophyta</taxon>
        <taxon>Spermatophyta</taxon>
        <taxon>Magnoliopsida</taxon>
        <taxon>eudicotyledons</taxon>
        <taxon>Gunneridae</taxon>
        <taxon>Pentapetalae</taxon>
        <taxon>asterids</taxon>
        <taxon>campanulids</taxon>
        <taxon>Asterales</taxon>
        <taxon>Asteraceae</taxon>
        <taxon>Asteroideae</taxon>
        <taxon>Anthemideae</taxon>
        <taxon>Anthemidinae</taxon>
        <taxon>Tanacetum</taxon>
    </lineage>
</organism>
<proteinExistence type="predicted"/>
<evidence type="ECO:0000313" key="1">
    <source>
        <dbReference type="EMBL" id="GFD16371.1"/>
    </source>
</evidence>
<gene>
    <name evidence="1" type="ORF">Tci_888340</name>
</gene>
<feature type="non-terminal residue" evidence="1">
    <location>
        <position position="1"/>
    </location>
</feature>
<protein>
    <submittedName>
        <fullName evidence="1">Uncharacterized protein</fullName>
    </submittedName>
</protein>
<sequence>RYAAPAASSAPLRILCLEEKLPLVAPSALLLRPNRPEIKPPKDFALVHTAALDALALRIGPPDEVNQVHGALGAELPLGQLVLLLGKFIDAHFLQVAVRGVVASLMQHQQAGKEVEEQRQVGDERVGLGVGREVR</sequence>
<dbReference type="AlphaFoldDB" id="A0A699U2D0"/>
<accession>A0A699U2D0</accession>